<dbReference type="Proteomes" id="UP001149821">
    <property type="component" value="Unassembled WGS sequence"/>
</dbReference>
<keyword evidence="3" id="KW-0560">Oxidoreductase</keyword>
<dbReference type="PANTHER" id="PTHR43401:SF2">
    <property type="entry name" value="L-THREONINE 3-DEHYDROGENASE"/>
    <property type="match status" value="1"/>
</dbReference>
<gene>
    <name evidence="6" type="ORF">LRP49_16505</name>
</gene>
<feature type="domain" description="Enoyl reductase (ER)" evidence="5">
    <location>
        <begin position="9"/>
        <end position="303"/>
    </location>
</feature>
<dbReference type="Gene3D" id="3.90.180.10">
    <property type="entry name" value="Medium-chain alcohol dehydrogenases, catalytic domain"/>
    <property type="match status" value="1"/>
</dbReference>
<comment type="cofactor">
    <cofactor evidence="4">
        <name>Zn(2+)</name>
        <dbReference type="ChEBI" id="CHEBI:29105"/>
    </cofactor>
</comment>
<dbReference type="InterPro" id="IPR013154">
    <property type="entry name" value="ADH-like_N"/>
</dbReference>
<organism evidence="6 7">
    <name type="scientific">Enterovibrio qingdaonensis</name>
    <dbReference type="NCBI Taxonomy" id="2899818"/>
    <lineage>
        <taxon>Bacteria</taxon>
        <taxon>Pseudomonadati</taxon>
        <taxon>Pseudomonadota</taxon>
        <taxon>Gammaproteobacteria</taxon>
        <taxon>Vibrionales</taxon>
        <taxon>Vibrionaceae</taxon>
        <taxon>Enterovibrio</taxon>
    </lineage>
</organism>
<proteinExistence type="inferred from homology"/>
<keyword evidence="7" id="KW-1185">Reference proteome</keyword>
<evidence type="ECO:0000313" key="6">
    <source>
        <dbReference type="EMBL" id="MDD1782776.1"/>
    </source>
</evidence>
<accession>A0ABT5QR59</accession>
<dbReference type="SUPFAM" id="SSF51735">
    <property type="entry name" value="NAD(P)-binding Rossmann-fold domains"/>
    <property type="match status" value="1"/>
</dbReference>
<evidence type="ECO:0000256" key="3">
    <source>
        <dbReference type="ARBA" id="ARBA00023002"/>
    </source>
</evidence>
<dbReference type="EMBL" id="JAJUBB010000012">
    <property type="protein sequence ID" value="MDD1782776.1"/>
    <property type="molecule type" value="Genomic_DNA"/>
</dbReference>
<dbReference type="Pfam" id="PF00107">
    <property type="entry name" value="ADH_zinc_N"/>
    <property type="match status" value="1"/>
</dbReference>
<evidence type="ECO:0000256" key="1">
    <source>
        <dbReference type="ARBA" id="ARBA00022723"/>
    </source>
</evidence>
<dbReference type="Gene3D" id="3.40.50.720">
    <property type="entry name" value="NAD(P)-binding Rossmann-like Domain"/>
    <property type="match status" value="1"/>
</dbReference>
<dbReference type="RefSeq" id="WP_274143409.1">
    <property type="nucleotide sequence ID" value="NZ_JAJUBB010000012.1"/>
</dbReference>
<name>A0ABT5QR59_9GAMM</name>
<comment type="similarity">
    <text evidence="4">Belongs to the zinc-containing alcohol dehydrogenase family.</text>
</comment>
<keyword evidence="2 4" id="KW-0862">Zinc</keyword>
<reference evidence="6" key="1">
    <citation type="submission" date="2021-12" db="EMBL/GenBank/DDBJ databases">
        <title>Enterovibrio ZSDZ35 sp. nov. and Enterovibrio ZSDZ42 sp. nov., isolated from coastal seawater in Qingdao.</title>
        <authorList>
            <person name="Zhang P."/>
        </authorList>
    </citation>
    <scope>NUCLEOTIDE SEQUENCE</scope>
    <source>
        <strain evidence="6">ZSDZ35</strain>
    </source>
</reference>
<dbReference type="InterPro" id="IPR002328">
    <property type="entry name" value="ADH_Zn_CS"/>
</dbReference>
<evidence type="ECO:0000256" key="2">
    <source>
        <dbReference type="ARBA" id="ARBA00022833"/>
    </source>
</evidence>
<sequence>MAKAAFYEGNKTFTVESVTISPPKDDEVQIRVAYCGICGTDVHVYHGHMDARVGMHRVIGHEMSGVIHAVGKNVEDASAGDRVVVRPLDHCGECSTCKRGLKHICENLKFLGLDTNGAFQEYWSVPAHTIHHLPDGVSLAHAAIVEPLAVACHDINRAQVVAGEDVLVIGGGPIGMLIAMVAREVGTHVTICEVDEKRIAYAKNLGFNARNAKDADLVEQLRNDTDGRGFNAIFDTSGVQAGVDLFTQVSATQARICMVAIHTTKPTIDLFKFFWQELELLGARVYEDTDFEYAIRLLSEGKVNPDDVITNKHPLDDIQSAFIPPKDLSMKTLIAVNPEIN</sequence>
<dbReference type="InterPro" id="IPR011032">
    <property type="entry name" value="GroES-like_sf"/>
</dbReference>
<comment type="caution">
    <text evidence="6">The sequence shown here is derived from an EMBL/GenBank/DDBJ whole genome shotgun (WGS) entry which is preliminary data.</text>
</comment>
<dbReference type="InterPro" id="IPR013149">
    <property type="entry name" value="ADH-like_C"/>
</dbReference>
<protein>
    <submittedName>
        <fullName evidence="6">Alcohol dehydrogenase catalytic domain-containing protein</fullName>
    </submittedName>
</protein>
<dbReference type="PROSITE" id="PS00059">
    <property type="entry name" value="ADH_ZINC"/>
    <property type="match status" value="1"/>
</dbReference>
<keyword evidence="1 4" id="KW-0479">Metal-binding</keyword>
<dbReference type="InterPro" id="IPR036291">
    <property type="entry name" value="NAD(P)-bd_dom_sf"/>
</dbReference>
<evidence type="ECO:0000256" key="4">
    <source>
        <dbReference type="RuleBase" id="RU361277"/>
    </source>
</evidence>
<evidence type="ECO:0000259" key="5">
    <source>
        <dbReference type="SMART" id="SM00829"/>
    </source>
</evidence>
<dbReference type="Pfam" id="PF08240">
    <property type="entry name" value="ADH_N"/>
    <property type="match status" value="1"/>
</dbReference>
<dbReference type="SMART" id="SM00829">
    <property type="entry name" value="PKS_ER"/>
    <property type="match status" value="1"/>
</dbReference>
<dbReference type="InterPro" id="IPR020843">
    <property type="entry name" value="ER"/>
</dbReference>
<dbReference type="PANTHER" id="PTHR43401">
    <property type="entry name" value="L-THREONINE 3-DEHYDROGENASE"/>
    <property type="match status" value="1"/>
</dbReference>
<evidence type="ECO:0000313" key="7">
    <source>
        <dbReference type="Proteomes" id="UP001149821"/>
    </source>
</evidence>
<dbReference type="SUPFAM" id="SSF50129">
    <property type="entry name" value="GroES-like"/>
    <property type="match status" value="1"/>
</dbReference>
<dbReference type="InterPro" id="IPR050129">
    <property type="entry name" value="Zn_alcohol_dh"/>
</dbReference>